<dbReference type="InterPro" id="IPR000620">
    <property type="entry name" value="EamA_dom"/>
</dbReference>
<feature type="chain" id="PRO_5015463555" description="EamA domain-containing protein" evidence="7">
    <location>
        <begin position="21"/>
        <end position="310"/>
    </location>
</feature>
<reference evidence="9 10" key="1">
    <citation type="journal article" date="2011" name="Syst. Appl. Microbiol.">
        <title>Defluviimonas denitrificans gen. nov., sp. nov., and Pararhodobacter aggregans gen. nov., sp. nov., non-phototrophic Rhodobacteraceae from the biofilter of a marine aquaculture.</title>
        <authorList>
            <person name="Foesel B.U."/>
            <person name="Drake H.L."/>
            <person name="Schramm A."/>
        </authorList>
    </citation>
    <scope>NUCLEOTIDE SEQUENCE [LARGE SCALE GENOMIC DNA]</scope>
    <source>
        <strain evidence="9 10">D1-19</strain>
    </source>
</reference>
<dbReference type="EMBL" id="QDDR01000001">
    <property type="protein sequence ID" value="PVE49578.1"/>
    <property type="molecule type" value="Genomic_DNA"/>
</dbReference>
<feature type="transmembrane region" description="Helical" evidence="6">
    <location>
        <begin position="82"/>
        <end position="105"/>
    </location>
</feature>
<evidence type="ECO:0000256" key="2">
    <source>
        <dbReference type="ARBA" id="ARBA00009853"/>
    </source>
</evidence>
<keyword evidence="3 6" id="KW-0812">Transmembrane</keyword>
<dbReference type="InterPro" id="IPR037185">
    <property type="entry name" value="EmrE-like"/>
</dbReference>
<organism evidence="9 10">
    <name type="scientific">Pararhodobacter aggregans</name>
    <dbReference type="NCBI Taxonomy" id="404875"/>
    <lineage>
        <taxon>Bacteria</taxon>
        <taxon>Pseudomonadati</taxon>
        <taxon>Pseudomonadota</taxon>
        <taxon>Alphaproteobacteria</taxon>
        <taxon>Rhodobacterales</taxon>
        <taxon>Paracoccaceae</taxon>
        <taxon>Pararhodobacter</taxon>
    </lineage>
</organism>
<accession>A0A2T7UYP2</accession>
<dbReference type="PANTHER" id="PTHR22911">
    <property type="entry name" value="ACYL-MALONYL CONDENSING ENZYME-RELATED"/>
    <property type="match status" value="1"/>
</dbReference>
<evidence type="ECO:0000256" key="4">
    <source>
        <dbReference type="ARBA" id="ARBA00022989"/>
    </source>
</evidence>
<feature type="signal peptide" evidence="7">
    <location>
        <begin position="1"/>
        <end position="20"/>
    </location>
</feature>
<comment type="similarity">
    <text evidence="2">Belongs to the drug/metabolite transporter (DMT) superfamily. 10 TMS drug/metabolite exporter (DME) (TC 2.A.7.3) family.</text>
</comment>
<comment type="subcellular location">
    <subcellularLocation>
        <location evidence="1">Membrane</location>
        <topology evidence="1">Multi-pass membrane protein</topology>
    </subcellularLocation>
</comment>
<feature type="transmembrane region" description="Helical" evidence="6">
    <location>
        <begin position="111"/>
        <end position="130"/>
    </location>
</feature>
<name>A0A2T7UYP2_9RHOB</name>
<feature type="domain" description="EamA" evidence="8">
    <location>
        <begin position="163"/>
        <end position="293"/>
    </location>
</feature>
<proteinExistence type="inferred from homology"/>
<evidence type="ECO:0000259" key="8">
    <source>
        <dbReference type="Pfam" id="PF00892"/>
    </source>
</evidence>
<dbReference type="Proteomes" id="UP000244810">
    <property type="component" value="Unassembled WGS sequence"/>
</dbReference>
<evidence type="ECO:0000313" key="9">
    <source>
        <dbReference type="EMBL" id="PVE49578.1"/>
    </source>
</evidence>
<evidence type="ECO:0000256" key="1">
    <source>
        <dbReference type="ARBA" id="ARBA00004141"/>
    </source>
</evidence>
<keyword evidence="4 6" id="KW-1133">Transmembrane helix</keyword>
<keyword evidence="5 6" id="KW-0472">Membrane</keyword>
<comment type="caution">
    <text evidence="9">The sequence shown here is derived from an EMBL/GenBank/DDBJ whole genome shotgun (WGS) entry which is preliminary data.</text>
</comment>
<evidence type="ECO:0000256" key="3">
    <source>
        <dbReference type="ARBA" id="ARBA00022692"/>
    </source>
</evidence>
<dbReference type="Pfam" id="PF00892">
    <property type="entry name" value="EamA"/>
    <property type="match status" value="2"/>
</dbReference>
<dbReference type="RefSeq" id="WP_107750082.1">
    <property type="nucleotide sequence ID" value="NZ_QBKF01000001.1"/>
</dbReference>
<dbReference type="GO" id="GO:0016020">
    <property type="term" value="C:membrane"/>
    <property type="evidence" value="ECO:0007669"/>
    <property type="project" value="UniProtKB-SubCell"/>
</dbReference>
<dbReference type="OrthoDB" id="9812899at2"/>
<evidence type="ECO:0000313" key="10">
    <source>
        <dbReference type="Proteomes" id="UP000244810"/>
    </source>
</evidence>
<feature type="transmembrane region" description="Helical" evidence="6">
    <location>
        <begin position="221"/>
        <end position="242"/>
    </location>
</feature>
<dbReference type="AlphaFoldDB" id="A0A2T7UYP2"/>
<feature type="transmembrane region" description="Helical" evidence="6">
    <location>
        <begin position="42"/>
        <end position="61"/>
    </location>
</feature>
<keyword evidence="10" id="KW-1185">Reference proteome</keyword>
<feature type="transmembrane region" description="Helical" evidence="6">
    <location>
        <begin position="276"/>
        <end position="294"/>
    </location>
</feature>
<sequence length="310" mass="32773">MRPSLPIAVALMLTCAMLVAATTLIAKTLGNGTMGEPVPALMLSQARFLFGFLAVAGFLLARRATGRKAWSEPAGGASRPNWGLHALRTSLGWLATLLMFSAARYLPLSDVNALSFLSPVATMLFAGVILGEKVGPWRWLAALVALAGALVLLRPGAGVIQPAALLALGAAAAMGVEAIAIKRLATTEPPGRTMAINNGMGTVIACLAAIPVFVWPQGPGVWALLVALGTIMVSAQILYLTANQRAEASFVAPFWYATLLWAAFYDIVFFDLWPDRISILGALIVVTGGLIMTWREIRAGRRRPVGPMGR</sequence>
<feature type="transmembrane region" description="Helical" evidence="6">
    <location>
        <begin position="193"/>
        <end position="215"/>
    </location>
</feature>
<feature type="transmembrane region" description="Helical" evidence="6">
    <location>
        <begin position="137"/>
        <end position="153"/>
    </location>
</feature>
<feature type="transmembrane region" description="Helical" evidence="6">
    <location>
        <begin position="159"/>
        <end position="181"/>
    </location>
</feature>
<gene>
    <name evidence="9" type="ORF">DDE23_04045</name>
</gene>
<dbReference type="PANTHER" id="PTHR22911:SF6">
    <property type="entry name" value="SOLUTE CARRIER FAMILY 35 MEMBER G1"/>
    <property type="match status" value="1"/>
</dbReference>
<evidence type="ECO:0000256" key="7">
    <source>
        <dbReference type="SAM" id="SignalP"/>
    </source>
</evidence>
<keyword evidence="7" id="KW-0732">Signal</keyword>
<evidence type="ECO:0000256" key="5">
    <source>
        <dbReference type="ARBA" id="ARBA00023136"/>
    </source>
</evidence>
<protein>
    <recommendedName>
        <fullName evidence="8">EamA domain-containing protein</fullName>
    </recommendedName>
</protein>
<feature type="domain" description="EamA" evidence="8">
    <location>
        <begin position="8"/>
        <end position="153"/>
    </location>
</feature>
<feature type="transmembrane region" description="Helical" evidence="6">
    <location>
        <begin position="254"/>
        <end position="270"/>
    </location>
</feature>
<dbReference type="SUPFAM" id="SSF103481">
    <property type="entry name" value="Multidrug resistance efflux transporter EmrE"/>
    <property type="match status" value="2"/>
</dbReference>
<evidence type="ECO:0000256" key="6">
    <source>
        <dbReference type="SAM" id="Phobius"/>
    </source>
</evidence>